<dbReference type="eggNOG" id="COG2267">
    <property type="taxonomic scope" value="Bacteria"/>
</dbReference>
<evidence type="ECO:0000259" key="2">
    <source>
        <dbReference type="Pfam" id="PF08386"/>
    </source>
</evidence>
<accession>E0I8S3</accession>
<dbReference type="PRINTS" id="PR00111">
    <property type="entry name" value="ABHYDROLASE"/>
</dbReference>
<dbReference type="RefSeq" id="WP_006038057.1">
    <property type="nucleotide sequence ID" value="NZ_AEDD01000005.1"/>
</dbReference>
<dbReference type="InterPro" id="IPR013595">
    <property type="entry name" value="Pept_S33_TAP-like_C"/>
</dbReference>
<organism evidence="3 4">
    <name type="scientific">Paenibacillus curdlanolyticus YK9</name>
    <dbReference type="NCBI Taxonomy" id="717606"/>
    <lineage>
        <taxon>Bacteria</taxon>
        <taxon>Bacillati</taxon>
        <taxon>Bacillota</taxon>
        <taxon>Bacilli</taxon>
        <taxon>Bacillales</taxon>
        <taxon>Paenibacillaceae</taxon>
        <taxon>Paenibacillus</taxon>
    </lineage>
</organism>
<proteinExistence type="predicted"/>
<dbReference type="Pfam" id="PF00561">
    <property type="entry name" value="Abhydrolase_1"/>
    <property type="match status" value="1"/>
</dbReference>
<dbReference type="PANTHER" id="PTHR43433">
    <property type="entry name" value="HYDROLASE, ALPHA/BETA FOLD FAMILY PROTEIN"/>
    <property type="match status" value="1"/>
</dbReference>
<evidence type="ECO:0000313" key="3">
    <source>
        <dbReference type="EMBL" id="EFM10807.1"/>
    </source>
</evidence>
<name>E0I8S3_9BACL</name>
<dbReference type="SUPFAM" id="SSF53474">
    <property type="entry name" value="alpha/beta-Hydrolases"/>
    <property type="match status" value="1"/>
</dbReference>
<dbReference type="EMBL" id="AEDD01000005">
    <property type="protein sequence ID" value="EFM10807.1"/>
    <property type="molecule type" value="Genomic_DNA"/>
</dbReference>
<dbReference type="OrthoDB" id="9773293at2"/>
<evidence type="ECO:0000259" key="1">
    <source>
        <dbReference type="Pfam" id="PF00561"/>
    </source>
</evidence>
<evidence type="ECO:0000313" key="4">
    <source>
        <dbReference type="Proteomes" id="UP000005387"/>
    </source>
</evidence>
<protein>
    <submittedName>
        <fullName evidence="3">Alpha/beta hydrolase fold protein</fullName>
    </submittedName>
</protein>
<dbReference type="GO" id="GO:0016787">
    <property type="term" value="F:hydrolase activity"/>
    <property type="evidence" value="ECO:0007669"/>
    <property type="project" value="UniProtKB-KW"/>
</dbReference>
<dbReference type="InterPro" id="IPR050471">
    <property type="entry name" value="AB_hydrolase"/>
</dbReference>
<gene>
    <name evidence="3" type="ORF">PaecuDRAFT_2054</name>
</gene>
<keyword evidence="3" id="KW-0378">Hydrolase</keyword>
<dbReference type="STRING" id="717606.PaecuDRAFT_2054"/>
<feature type="domain" description="AB hydrolase-1" evidence="1">
    <location>
        <begin position="26"/>
        <end position="131"/>
    </location>
</feature>
<dbReference type="PANTHER" id="PTHR43433:SF1">
    <property type="entry name" value="BLL5160 PROTEIN"/>
    <property type="match status" value="1"/>
</dbReference>
<dbReference type="AlphaFoldDB" id="E0I8S3"/>
<dbReference type="InterPro" id="IPR000073">
    <property type="entry name" value="AB_hydrolase_1"/>
</dbReference>
<keyword evidence="4" id="KW-1185">Reference proteome</keyword>
<dbReference type="Proteomes" id="UP000005387">
    <property type="component" value="Unassembled WGS sequence"/>
</dbReference>
<reference evidence="3 4" key="1">
    <citation type="submission" date="2010-07" db="EMBL/GenBank/DDBJ databases">
        <title>The draft genome of Paenibacillus curdlanolyticus YK9.</title>
        <authorList>
            <consortium name="US DOE Joint Genome Institute (JGI-PGF)"/>
            <person name="Lucas S."/>
            <person name="Copeland A."/>
            <person name="Lapidus A."/>
            <person name="Cheng J.-F."/>
            <person name="Bruce D."/>
            <person name="Goodwin L."/>
            <person name="Pitluck S."/>
            <person name="Land M.L."/>
            <person name="Hauser L."/>
            <person name="Chang Y.-J."/>
            <person name="Jeffries C."/>
            <person name="Anderson I.J."/>
            <person name="Johnson E."/>
            <person name="Loganathan U."/>
            <person name="Mulhopadhyay B."/>
            <person name="Kyrpides N."/>
            <person name="Woyke T.J."/>
        </authorList>
    </citation>
    <scope>NUCLEOTIDE SEQUENCE [LARGE SCALE GENOMIC DNA]</scope>
    <source>
        <strain evidence="3 4">YK9</strain>
    </source>
</reference>
<dbReference type="Gene3D" id="3.40.50.1820">
    <property type="entry name" value="alpha/beta hydrolase"/>
    <property type="match status" value="1"/>
</dbReference>
<sequence length="301" mass="33703">MENRNRQSTNKDGFSVEYSIVGEGEPVLVLHGGHSNCDEELGYNELIAHGYAVITPSRPGYGRTSKELGRTIMTACDAYIELLDALHIAQVHVIAISAGGPSGIHLASRYPTRVKSLVLQSAVAQCWLTPDDQLYKFSQIMFRPSIERYVWGVIRVVNRLFPSFLFKTMIASLSKLPKEKVLPQISSDDRRQFRRMLNRQRSGHGFLMDLAQTGHDLTSVLVSIHCPTLILHSIHDAAVPLEHARNAHQQINDSQLWELDSWGHLIWLGTGADGMYERLFTFLKSMGSDAATNRSTNDCES</sequence>
<dbReference type="InterPro" id="IPR029058">
    <property type="entry name" value="AB_hydrolase_fold"/>
</dbReference>
<feature type="domain" description="Peptidase S33 tripeptidyl aminopeptidase-like C-terminal" evidence="2">
    <location>
        <begin position="226"/>
        <end position="284"/>
    </location>
</feature>
<dbReference type="Pfam" id="PF08386">
    <property type="entry name" value="Abhydrolase_4"/>
    <property type="match status" value="1"/>
</dbReference>